<dbReference type="EMBL" id="CP035495">
    <property type="protein sequence ID" value="QAY64943.1"/>
    <property type="molecule type" value="Genomic_DNA"/>
</dbReference>
<dbReference type="EC" id="2.7.13.3" evidence="2"/>
<evidence type="ECO:0000256" key="10">
    <source>
        <dbReference type="SAM" id="Phobius"/>
    </source>
</evidence>
<evidence type="ECO:0000256" key="7">
    <source>
        <dbReference type="ARBA" id="ARBA00022840"/>
    </source>
</evidence>
<feature type="transmembrane region" description="Helical" evidence="10">
    <location>
        <begin position="22"/>
        <end position="43"/>
    </location>
</feature>
<organism evidence="12 13">
    <name type="scientific">Xylanimonas allomyrinae</name>
    <dbReference type="NCBI Taxonomy" id="2509459"/>
    <lineage>
        <taxon>Bacteria</taxon>
        <taxon>Bacillati</taxon>
        <taxon>Actinomycetota</taxon>
        <taxon>Actinomycetes</taxon>
        <taxon>Micrococcales</taxon>
        <taxon>Promicromonosporaceae</taxon>
        <taxon>Xylanimonas</taxon>
    </lineage>
</organism>
<keyword evidence="8" id="KW-0902">Two-component regulatory system</keyword>
<dbReference type="OrthoDB" id="144293at2"/>
<comment type="catalytic activity">
    <reaction evidence="1">
        <text>ATP + protein L-histidine = ADP + protein N-phospho-L-histidine.</text>
        <dbReference type="EC" id="2.7.13.3"/>
    </reaction>
</comment>
<dbReference type="GO" id="GO:0016020">
    <property type="term" value="C:membrane"/>
    <property type="evidence" value="ECO:0007669"/>
    <property type="project" value="InterPro"/>
</dbReference>
<dbReference type="InterPro" id="IPR003594">
    <property type="entry name" value="HATPase_dom"/>
</dbReference>
<dbReference type="PIRSF" id="PIRSF037434">
    <property type="entry name" value="STHK_ChrS"/>
    <property type="match status" value="1"/>
</dbReference>
<dbReference type="Gene3D" id="1.20.5.1930">
    <property type="match status" value="1"/>
</dbReference>
<evidence type="ECO:0000256" key="3">
    <source>
        <dbReference type="ARBA" id="ARBA00022553"/>
    </source>
</evidence>
<keyword evidence="10" id="KW-0472">Membrane</keyword>
<feature type="transmembrane region" description="Helical" evidence="10">
    <location>
        <begin position="81"/>
        <end position="110"/>
    </location>
</feature>
<dbReference type="GO" id="GO:0046983">
    <property type="term" value="F:protein dimerization activity"/>
    <property type="evidence" value="ECO:0007669"/>
    <property type="project" value="InterPro"/>
</dbReference>
<dbReference type="InterPro" id="IPR050482">
    <property type="entry name" value="Sensor_HK_TwoCompSys"/>
</dbReference>
<dbReference type="InterPro" id="IPR036890">
    <property type="entry name" value="HATPase_C_sf"/>
</dbReference>
<feature type="transmembrane region" description="Helical" evidence="10">
    <location>
        <begin position="151"/>
        <end position="171"/>
    </location>
</feature>
<keyword evidence="6 12" id="KW-0418">Kinase</keyword>
<evidence type="ECO:0000256" key="5">
    <source>
        <dbReference type="ARBA" id="ARBA00022741"/>
    </source>
</evidence>
<gene>
    <name evidence="12" type="ORF">ET495_15690</name>
</gene>
<evidence type="ECO:0000256" key="8">
    <source>
        <dbReference type="ARBA" id="ARBA00023012"/>
    </source>
</evidence>
<evidence type="ECO:0000259" key="11">
    <source>
        <dbReference type="SMART" id="SM00387"/>
    </source>
</evidence>
<evidence type="ECO:0000313" key="12">
    <source>
        <dbReference type="EMBL" id="QAY64943.1"/>
    </source>
</evidence>
<dbReference type="Pfam" id="PF07730">
    <property type="entry name" value="HisKA_3"/>
    <property type="match status" value="1"/>
</dbReference>
<accession>A0A4P6ESI1</accession>
<sequence>MPVGDAVATDGPRDPWAWDRIVLWWDVAAYAVLALTVLSLLLAGSRGRALAVQLVCVAVIALAYALVGARAARTRDRARALAYLAVVVVATTGAVTQGDVAVSLLFMAFAHAWMLTDSLRDGIVVVTALVVGTTLGIWGSAGWEDAALAQAAPQMGVTFVFVVALGLWVAFTMRQSEENARLVDRLRAAQAELAATQHAAGVVAERERLAREIHDTLAQGFTSVVMQAQAAGAALDRGDDGSVRERLATMETTARDNLAEARGLVAAFAPVPLQGATLTDALRRLAGRWAAETGARATVSADDVGALEPAEEVVLLRAAQEALANVRRHAGAASVRVTLRGGGGRPVELDVIDDGRGIDDDVAEGFGLRGMRERVTAGGGSLDVGPREDGGTAVHVRLPARSAS</sequence>
<keyword evidence="5" id="KW-0547">Nucleotide-binding</keyword>
<evidence type="ECO:0000256" key="4">
    <source>
        <dbReference type="ARBA" id="ARBA00022679"/>
    </source>
</evidence>
<keyword evidence="13" id="KW-1185">Reference proteome</keyword>
<reference evidence="12 13" key="1">
    <citation type="submission" date="2019-01" db="EMBL/GenBank/DDBJ databases">
        <title>Genome sequencing of strain 2JSPR-7.</title>
        <authorList>
            <person name="Heo J."/>
            <person name="Kim S.-J."/>
            <person name="Kim J.-S."/>
            <person name="Hong S.-B."/>
            <person name="Kwon S.-W."/>
        </authorList>
    </citation>
    <scope>NUCLEOTIDE SEQUENCE [LARGE SCALE GENOMIC DNA]</scope>
    <source>
        <strain evidence="12 13">2JSPR-7</strain>
    </source>
</reference>
<dbReference type="GO" id="GO:0005524">
    <property type="term" value="F:ATP binding"/>
    <property type="evidence" value="ECO:0007669"/>
    <property type="project" value="UniProtKB-KW"/>
</dbReference>
<keyword evidence="10" id="KW-0812">Transmembrane</keyword>
<protein>
    <recommendedName>
        <fullName evidence="2">histidine kinase</fullName>
        <ecNumber evidence="2">2.7.13.3</ecNumber>
    </recommendedName>
</protein>
<keyword evidence="10" id="KW-1133">Transmembrane helix</keyword>
<dbReference type="Pfam" id="PF02518">
    <property type="entry name" value="HATPase_c"/>
    <property type="match status" value="1"/>
</dbReference>
<dbReference type="Proteomes" id="UP000291758">
    <property type="component" value="Chromosome"/>
</dbReference>
<feature type="transmembrane region" description="Helical" evidence="10">
    <location>
        <begin position="122"/>
        <end position="139"/>
    </location>
</feature>
<feature type="region of interest" description="Disordered" evidence="9">
    <location>
        <begin position="377"/>
        <end position="404"/>
    </location>
</feature>
<dbReference type="CDD" id="cd16917">
    <property type="entry name" value="HATPase_UhpB-NarQ-NarX-like"/>
    <property type="match status" value="1"/>
</dbReference>
<dbReference type="PANTHER" id="PTHR24421">
    <property type="entry name" value="NITRATE/NITRITE SENSOR PROTEIN NARX-RELATED"/>
    <property type="match status" value="1"/>
</dbReference>
<name>A0A4P6ESI1_9MICO</name>
<feature type="domain" description="Histidine kinase/HSP90-like ATPase" evidence="11">
    <location>
        <begin position="310"/>
        <end position="402"/>
    </location>
</feature>
<dbReference type="Gene3D" id="3.30.565.10">
    <property type="entry name" value="Histidine kinase-like ATPase, C-terminal domain"/>
    <property type="match status" value="1"/>
</dbReference>
<dbReference type="GO" id="GO:0000155">
    <property type="term" value="F:phosphorelay sensor kinase activity"/>
    <property type="evidence" value="ECO:0007669"/>
    <property type="project" value="InterPro"/>
</dbReference>
<keyword evidence="4" id="KW-0808">Transferase</keyword>
<keyword evidence="7" id="KW-0067">ATP-binding</keyword>
<evidence type="ECO:0000313" key="13">
    <source>
        <dbReference type="Proteomes" id="UP000291758"/>
    </source>
</evidence>
<feature type="transmembrane region" description="Helical" evidence="10">
    <location>
        <begin position="50"/>
        <end position="69"/>
    </location>
</feature>
<dbReference type="PANTHER" id="PTHR24421:SF10">
    <property type="entry name" value="NITRATE_NITRITE SENSOR PROTEIN NARQ"/>
    <property type="match status" value="1"/>
</dbReference>
<keyword evidence="3" id="KW-0597">Phosphoprotein</keyword>
<dbReference type="InterPro" id="IPR011712">
    <property type="entry name" value="Sig_transdc_His_kin_sub3_dim/P"/>
</dbReference>
<evidence type="ECO:0000256" key="1">
    <source>
        <dbReference type="ARBA" id="ARBA00000085"/>
    </source>
</evidence>
<dbReference type="SUPFAM" id="SSF55874">
    <property type="entry name" value="ATPase domain of HSP90 chaperone/DNA topoisomerase II/histidine kinase"/>
    <property type="match status" value="1"/>
</dbReference>
<evidence type="ECO:0000256" key="6">
    <source>
        <dbReference type="ARBA" id="ARBA00022777"/>
    </source>
</evidence>
<proteinExistence type="predicted"/>
<dbReference type="SMART" id="SM00387">
    <property type="entry name" value="HATPase_c"/>
    <property type="match status" value="1"/>
</dbReference>
<dbReference type="InterPro" id="IPR017205">
    <property type="entry name" value="Sig_transdc_His_kinase_ChrS"/>
</dbReference>
<evidence type="ECO:0000256" key="9">
    <source>
        <dbReference type="SAM" id="MobiDB-lite"/>
    </source>
</evidence>
<dbReference type="AlphaFoldDB" id="A0A4P6ESI1"/>
<evidence type="ECO:0000256" key="2">
    <source>
        <dbReference type="ARBA" id="ARBA00012438"/>
    </source>
</evidence>
<dbReference type="KEGG" id="xyl:ET495_15690"/>